<proteinExistence type="predicted"/>
<evidence type="ECO:0000256" key="3">
    <source>
        <dbReference type="ARBA" id="ARBA00023163"/>
    </source>
</evidence>
<name>A0ABT0KQP7_9GAMM</name>
<keyword evidence="2" id="KW-0238">DNA-binding</keyword>
<dbReference type="Gene3D" id="1.10.10.60">
    <property type="entry name" value="Homeodomain-like"/>
    <property type="match status" value="1"/>
</dbReference>
<reference evidence="5 6" key="1">
    <citation type="submission" date="2022-01" db="EMBL/GenBank/DDBJ databases">
        <title>Whole genome-based taxonomy of the Shewanellaceae.</title>
        <authorList>
            <person name="Martin-Rodriguez A.J."/>
        </authorList>
    </citation>
    <scope>NUCLEOTIDE SEQUENCE [LARGE SCALE GENOMIC DNA]</scope>
    <source>
        <strain evidence="5 6">DSM 24955</strain>
    </source>
</reference>
<feature type="domain" description="HTH araC/xylS-type" evidence="4">
    <location>
        <begin position="237"/>
        <end position="335"/>
    </location>
</feature>
<comment type="caution">
    <text evidence="5">The sequence shown here is derived from an EMBL/GenBank/DDBJ whole genome shotgun (WGS) entry which is preliminary data.</text>
</comment>
<dbReference type="PROSITE" id="PS01124">
    <property type="entry name" value="HTH_ARAC_FAMILY_2"/>
    <property type="match status" value="1"/>
</dbReference>
<dbReference type="InterPro" id="IPR032687">
    <property type="entry name" value="AraC-type_N"/>
</dbReference>
<dbReference type="InterPro" id="IPR009057">
    <property type="entry name" value="Homeodomain-like_sf"/>
</dbReference>
<dbReference type="PANTHER" id="PTHR47894">
    <property type="entry name" value="HTH-TYPE TRANSCRIPTIONAL REGULATOR GADX"/>
    <property type="match status" value="1"/>
</dbReference>
<dbReference type="SMART" id="SM00342">
    <property type="entry name" value="HTH_ARAC"/>
    <property type="match status" value="1"/>
</dbReference>
<accession>A0ABT0KQP7</accession>
<evidence type="ECO:0000256" key="2">
    <source>
        <dbReference type="ARBA" id="ARBA00023125"/>
    </source>
</evidence>
<keyword evidence="1" id="KW-0805">Transcription regulation</keyword>
<dbReference type="PRINTS" id="PR00032">
    <property type="entry name" value="HTHARAC"/>
</dbReference>
<dbReference type="EMBL" id="JAKIKU010000006">
    <property type="protein sequence ID" value="MCL1046150.1"/>
    <property type="molecule type" value="Genomic_DNA"/>
</dbReference>
<dbReference type="InterPro" id="IPR020449">
    <property type="entry name" value="Tscrpt_reg_AraC-type_HTH"/>
</dbReference>
<dbReference type="RefSeq" id="WP_248955931.1">
    <property type="nucleotide sequence ID" value="NZ_JAKIKU010000006.1"/>
</dbReference>
<keyword evidence="3" id="KW-0804">Transcription</keyword>
<dbReference type="Pfam" id="PF12625">
    <property type="entry name" value="Arabinose_bd"/>
    <property type="match status" value="1"/>
</dbReference>
<keyword evidence="6" id="KW-1185">Reference proteome</keyword>
<evidence type="ECO:0000256" key="1">
    <source>
        <dbReference type="ARBA" id="ARBA00023015"/>
    </source>
</evidence>
<organism evidence="5 6">
    <name type="scientific">Shewanella electrodiphila</name>
    <dbReference type="NCBI Taxonomy" id="934143"/>
    <lineage>
        <taxon>Bacteria</taxon>
        <taxon>Pseudomonadati</taxon>
        <taxon>Pseudomonadota</taxon>
        <taxon>Gammaproteobacteria</taxon>
        <taxon>Alteromonadales</taxon>
        <taxon>Shewanellaceae</taxon>
        <taxon>Shewanella</taxon>
    </lineage>
</organism>
<dbReference type="Pfam" id="PF12833">
    <property type="entry name" value="HTH_18"/>
    <property type="match status" value="1"/>
</dbReference>
<dbReference type="PANTHER" id="PTHR47894:SF1">
    <property type="entry name" value="HTH-TYPE TRANSCRIPTIONAL REGULATOR VQSM"/>
    <property type="match status" value="1"/>
</dbReference>
<evidence type="ECO:0000259" key="4">
    <source>
        <dbReference type="PROSITE" id="PS01124"/>
    </source>
</evidence>
<dbReference type="Proteomes" id="UP001202134">
    <property type="component" value="Unassembled WGS sequence"/>
</dbReference>
<evidence type="ECO:0000313" key="5">
    <source>
        <dbReference type="EMBL" id="MCL1046150.1"/>
    </source>
</evidence>
<evidence type="ECO:0000313" key="6">
    <source>
        <dbReference type="Proteomes" id="UP001202134"/>
    </source>
</evidence>
<dbReference type="SUPFAM" id="SSF46689">
    <property type="entry name" value="Homeodomain-like"/>
    <property type="match status" value="1"/>
</dbReference>
<protein>
    <submittedName>
        <fullName evidence="5">AraC family transcriptional regulator</fullName>
    </submittedName>
</protein>
<gene>
    <name evidence="5" type="ORF">L2737_12540</name>
</gene>
<sequence>MKQVQPYTTLASWPMAVSRALEAQGIDAKPLLAEAGIDIALLKLSPEERIPVIKMTHFWKIVEQKTANQAFGLTVGEFVHSMNFRALGLLFVTCQNLAEALEKLIRYQVIISDSVNTRLIRKVDSIGLVIEPLDTVDISPLAIDAFFSSLLKHCHELLGDNKLIERIELMRSAPENPKAWKNLFNCSITFDAEYNAVWMKRESLEQPTNMGDVFLAHQNEQVVLQYLEKMQTSSWAYRTSQIIHKTLVNNEPTLASVAAVFNITERTLSRRLKEEQTSFRLLLQHKRIELAEYYLSNKAISITEITFNLGFTDISNFSRAFQRWKNQTPTEYRAQIK</sequence>
<dbReference type="InterPro" id="IPR018062">
    <property type="entry name" value="HTH_AraC-typ_CS"/>
</dbReference>
<dbReference type="InterPro" id="IPR018060">
    <property type="entry name" value="HTH_AraC"/>
</dbReference>
<dbReference type="PROSITE" id="PS00041">
    <property type="entry name" value="HTH_ARAC_FAMILY_1"/>
    <property type="match status" value="1"/>
</dbReference>